<dbReference type="PANTHER" id="PTHR12882:SF1">
    <property type="entry name" value="TRANSCRIPTION ELONGATION FACTOR SPT4"/>
    <property type="match status" value="1"/>
</dbReference>
<organism evidence="10 11">
    <name type="scientific">Dacryopinax primogenitus (strain DJM 731)</name>
    <name type="common">Brown rot fungus</name>
    <dbReference type="NCBI Taxonomy" id="1858805"/>
    <lineage>
        <taxon>Eukaryota</taxon>
        <taxon>Fungi</taxon>
        <taxon>Dikarya</taxon>
        <taxon>Basidiomycota</taxon>
        <taxon>Agaricomycotina</taxon>
        <taxon>Dacrymycetes</taxon>
        <taxon>Dacrymycetales</taxon>
        <taxon>Dacrymycetaceae</taxon>
        <taxon>Dacryopinax</taxon>
    </lineage>
</organism>
<keyword evidence="5 8" id="KW-0804">Transcription</keyword>
<comment type="subcellular location">
    <subcellularLocation>
        <location evidence="2">Chromosome</location>
        <location evidence="2">Centromere</location>
    </subcellularLocation>
    <subcellularLocation>
        <location evidence="1 8">Nucleus</location>
    </subcellularLocation>
</comment>
<dbReference type="EMBL" id="JH795855">
    <property type="protein sequence ID" value="EJU06000.1"/>
    <property type="molecule type" value="Genomic_DNA"/>
</dbReference>
<dbReference type="HOGENOM" id="CLU_138052_2_0_1"/>
<dbReference type="GO" id="GO:0140673">
    <property type="term" value="P:transcription elongation-coupled chromatin remodeling"/>
    <property type="evidence" value="ECO:0007669"/>
    <property type="project" value="InterPro"/>
</dbReference>
<dbReference type="InterPro" id="IPR022800">
    <property type="entry name" value="Spt4/RpoE2_Znf"/>
</dbReference>
<evidence type="ECO:0000256" key="6">
    <source>
        <dbReference type="ARBA" id="ARBA00023242"/>
    </source>
</evidence>
<dbReference type="InterPro" id="IPR009287">
    <property type="entry name" value="Spt4"/>
</dbReference>
<comment type="similarity">
    <text evidence="3 8">Belongs to the SPT4 family.</text>
</comment>
<evidence type="ECO:0000256" key="5">
    <source>
        <dbReference type="ARBA" id="ARBA00023163"/>
    </source>
</evidence>
<protein>
    <recommendedName>
        <fullName evidence="4 8">Transcription elongation factor SPT4</fullName>
    </recommendedName>
</protein>
<dbReference type="Proteomes" id="UP000030653">
    <property type="component" value="Unassembled WGS sequence"/>
</dbReference>
<dbReference type="PIRSF" id="PIRSF025023">
    <property type="entry name" value="Spt4"/>
    <property type="match status" value="1"/>
</dbReference>
<proteinExistence type="inferred from homology"/>
<dbReference type="GO" id="GO:0000775">
    <property type="term" value="C:chromosome, centromeric region"/>
    <property type="evidence" value="ECO:0007669"/>
    <property type="project" value="UniProtKB-SubCell"/>
</dbReference>
<dbReference type="CDD" id="cd07973">
    <property type="entry name" value="Spt4"/>
    <property type="match status" value="1"/>
</dbReference>
<dbReference type="Gene3D" id="3.30.40.210">
    <property type="match status" value="1"/>
</dbReference>
<dbReference type="RefSeq" id="XP_040632894.1">
    <property type="nucleotide sequence ID" value="XM_040774627.1"/>
</dbReference>
<dbReference type="GO" id="GO:0008270">
    <property type="term" value="F:zinc ion binding"/>
    <property type="evidence" value="ECO:0007669"/>
    <property type="project" value="InterPro"/>
</dbReference>
<dbReference type="GeneID" id="63689689"/>
<evidence type="ECO:0000259" key="9">
    <source>
        <dbReference type="SMART" id="SM01389"/>
    </source>
</evidence>
<dbReference type="GO" id="GO:0006355">
    <property type="term" value="P:regulation of DNA-templated transcription"/>
    <property type="evidence" value="ECO:0007669"/>
    <property type="project" value="InterPro"/>
</dbReference>
<dbReference type="GO" id="GO:0000993">
    <property type="term" value="F:RNA polymerase II complex binding"/>
    <property type="evidence" value="ECO:0007669"/>
    <property type="project" value="TreeGrafter"/>
</dbReference>
<evidence type="ECO:0000256" key="7">
    <source>
        <dbReference type="ARBA" id="ARBA00023328"/>
    </source>
</evidence>
<evidence type="ECO:0000256" key="4">
    <source>
        <dbReference type="ARBA" id="ARBA00020182"/>
    </source>
</evidence>
<dbReference type="InterPro" id="IPR029040">
    <property type="entry name" value="RPABC4/Spt4"/>
</dbReference>
<keyword evidence="11" id="KW-1185">Reference proteome</keyword>
<keyword evidence="6 8" id="KW-0539">Nucleus</keyword>
<dbReference type="AlphaFoldDB" id="M5GC06"/>
<dbReference type="OMA" id="FDGMIAV"/>
<gene>
    <name evidence="10" type="ORF">DACRYDRAFT_45155</name>
</gene>
<evidence type="ECO:0000313" key="10">
    <source>
        <dbReference type="EMBL" id="EJU06000.1"/>
    </source>
</evidence>
<dbReference type="PANTHER" id="PTHR12882">
    <property type="entry name" value="SUPPRESSOR OF TY 4"/>
    <property type="match status" value="1"/>
</dbReference>
<reference evidence="10 11" key="1">
    <citation type="journal article" date="2012" name="Science">
        <title>The Paleozoic origin of enzymatic lignin decomposition reconstructed from 31 fungal genomes.</title>
        <authorList>
            <person name="Floudas D."/>
            <person name="Binder M."/>
            <person name="Riley R."/>
            <person name="Barry K."/>
            <person name="Blanchette R.A."/>
            <person name="Henrissat B."/>
            <person name="Martinez A.T."/>
            <person name="Otillar R."/>
            <person name="Spatafora J.W."/>
            <person name="Yadav J.S."/>
            <person name="Aerts A."/>
            <person name="Benoit I."/>
            <person name="Boyd A."/>
            <person name="Carlson A."/>
            <person name="Copeland A."/>
            <person name="Coutinho P.M."/>
            <person name="de Vries R.P."/>
            <person name="Ferreira P."/>
            <person name="Findley K."/>
            <person name="Foster B."/>
            <person name="Gaskell J."/>
            <person name="Glotzer D."/>
            <person name="Gorecki P."/>
            <person name="Heitman J."/>
            <person name="Hesse C."/>
            <person name="Hori C."/>
            <person name="Igarashi K."/>
            <person name="Jurgens J.A."/>
            <person name="Kallen N."/>
            <person name="Kersten P."/>
            <person name="Kohler A."/>
            <person name="Kuees U."/>
            <person name="Kumar T.K.A."/>
            <person name="Kuo A."/>
            <person name="LaButti K."/>
            <person name="Larrondo L.F."/>
            <person name="Lindquist E."/>
            <person name="Ling A."/>
            <person name="Lombard V."/>
            <person name="Lucas S."/>
            <person name="Lundell T."/>
            <person name="Martin R."/>
            <person name="McLaughlin D.J."/>
            <person name="Morgenstern I."/>
            <person name="Morin E."/>
            <person name="Murat C."/>
            <person name="Nagy L.G."/>
            <person name="Nolan M."/>
            <person name="Ohm R.A."/>
            <person name="Patyshakuliyeva A."/>
            <person name="Rokas A."/>
            <person name="Ruiz-Duenas F.J."/>
            <person name="Sabat G."/>
            <person name="Salamov A."/>
            <person name="Samejima M."/>
            <person name="Schmutz J."/>
            <person name="Slot J.C."/>
            <person name="St John F."/>
            <person name="Stenlid J."/>
            <person name="Sun H."/>
            <person name="Sun S."/>
            <person name="Syed K."/>
            <person name="Tsang A."/>
            <person name="Wiebenga A."/>
            <person name="Young D."/>
            <person name="Pisabarro A."/>
            <person name="Eastwood D.C."/>
            <person name="Martin F."/>
            <person name="Cullen D."/>
            <person name="Grigoriev I.V."/>
            <person name="Hibbett D.S."/>
        </authorList>
    </citation>
    <scope>NUCLEOTIDE SEQUENCE [LARGE SCALE GENOMIC DNA]</scope>
    <source>
        <strain evidence="10 11">DJM-731 SS1</strain>
    </source>
</reference>
<keyword evidence="7" id="KW-0137">Centromere</keyword>
<dbReference type="GO" id="GO:0032044">
    <property type="term" value="C:DSIF complex"/>
    <property type="evidence" value="ECO:0007669"/>
    <property type="project" value="TreeGrafter"/>
</dbReference>
<sequence>MEQEQVGHVPAAGKARGLRACLLCSIVQTAAEFRKSGCPNCEELLGLRGNVDKVSECTTTAFDGIIAMINPDESWVARWQRTEKYVKGVYAIRVSGRIPHEVEDELVERGINYRPRDSIQD</sequence>
<dbReference type="InterPro" id="IPR038510">
    <property type="entry name" value="Spt4_sf"/>
</dbReference>
<comment type="function">
    <text evidence="8">The SPT4-SPT5 complex mediates both activation and inhibition of transcription elongation, and plays a role in pre-mRNA processing. This complex seems to be important for the stability of the RNA polymerase II elongation machinery on the chromatin template but not for the inherent ability of this machinery to translocate down the gene.</text>
</comment>
<evidence type="ECO:0000256" key="3">
    <source>
        <dbReference type="ARBA" id="ARBA00010464"/>
    </source>
</evidence>
<dbReference type="SMART" id="SM01389">
    <property type="entry name" value="Spt4"/>
    <property type="match status" value="1"/>
</dbReference>
<evidence type="ECO:0000256" key="8">
    <source>
        <dbReference type="PIRNR" id="PIRNR025023"/>
    </source>
</evidence>
<evidence type="ECO:0000256" key="2">
    <source>
        <dbReference type="ARBA" id="ARBA00004584"/>
    </source>
</evidence>
<dbReference type="Pfam" id="PF06093">
    <property type="entry name" value="Spt4"/>
    <property type="match status" value="1"/>
</dbReference>
<accession>M5GC06</accession>
<evidence type="ECO:0000256" key="1">
    <source>
        <dbReference type="ARBA" id="ARBA00004123"/>
    </source>
</evidence>
<dbReference type="SUPFAM" id="SSF63393">
    <property type="entry name" value="RNA polymerase subunits"/>
    <property type="match status" value="1"/>
</dbReference>
<name>M5GC06_DACPD</name>
<dbReference type="STRING" id="1858805.M5GC06"/>
<dbReference type="OrthoDB" id="248751at2759"/>
<evidence type="ECO:0000313" key="11">
    <source>
        <dbReference type="Proteomes" id="UP000030653"/>
    </source>
</evidence>
<feature type="domain" description="Spt4/RpoE2 zinc finger" evidence="9">
    <location>
        <begin position="18"/>
        <end position="95"/>
    </location>
</feature>